<sequence length="184" mass="22061">MCIYCYVDQATEPIYYYQPFNNEKEEENRKEPIYYNKVVSVLFFTFREVVGRTTRKTVTERPSKGKRRRIPQVKPVSLKLSHTYGVKNDSRHRFSAVESRRAARKTNRELVRGREREDRRSERECRRQRWHQQRKRRLGQAVEKRTLYSQVAWVGRVEPGPPGIKVQPVHSTPMRPSPVIHHRD</sequence>
<dbReference type="EMBL" id="CM044703">
    <property type="protein sequence ID" value="KAI5672175.1"/>
    <property type="molecule type" value="Genomic_DNA"/>
</dbReference>
<organism evidence="1 2">
    <name type="scientific">Catharanthus roseus</name>
    <name type="common">Madagascar periwinkle</name>
    <name type="synonym">Vinca rosea</name>
    <dbReference type="NCBI Taxonomy" id="4058"/>
    <lineage>
        <taxon>Eukaryota</taxon>
        <taxon>Viridiplantae</taxon>
        <taxon>Streptophyta</taxon>
        <taxon>Embryophyta</taxon>
        <taxon>Tracheophyta</taxon>
        <taxon>Spermatophyta</taxon>
        <taxon>Magnoliopsida</taxon>
        <taxon>eudicotyledons</taxon>
        <taxon>Gunneridae</taxon>
        <taxon>Pentapetalae</taxon>
        <taxon>asterids</taxon>
        <taxon>lamiids</taxon>
        <taxon>Gentianales</taxon>
        <taxon>Apocynaceae</taxon>
        <taxon>Rauvolfioideae</taxon>
        <taxon>Vinceae</taxon>
        <taxon>Catharanthinae</taxon>
        <taxon>Catharanthus</taxon>
    </lineage>
</organism>
<proteinExistence type="predicted"/>
<comment type="caution">
    <text evidence="1">The sequence shown here is derived from an EMBL/GenBank/DDBJ whole genome shotgun (WGS) entry which is preliminary data.</text>
</comment>
<gene>
    <name evidence="1" type="ORF">M9H77_12539</name>
</gene>
<dbReference type="Proteomes" id="UP001060085">
    <property type="component" value="Linkage Group LG03"/>
</dbReference>
<accession>A0ACC0BHP6</accession>
<protein>
    <submittedName>
        <fullName evidence="1">Uncharacterized protein</fullName>
    </submittedName>
</protein>
<keyword evidence="2" id="KW-1185">Reference proteome</keyword>
<name>A0ACC0BHP6_CATRO</name>
<reference evidence="2" key="1">
    <citation type="journal article" date="2023" name="Nat. Plants">
        <title>Single-cell RNA sequencing provides a high-resolution roadmap for understanding the multicellular compartmentation of specialized metabolism.</title>
        <authorList>
            <person name="Sun S."/>
            <person name="Shen X."/>
            <person name="Li Y."/>
            <person name="Li Y."/>
            <person name="Wang S."/>
            <person name="Li R."/>
            <person name="Zhang H."/>
            <person name="Shen G."/>
            <person name="Guo B."/>
            <person name="Wei J."/>
            <person name="Xu J."/>
            <person name="St-Pierre B."/>
            <person name="Chen S."/>
            <person name="Sun C."/>
        </authorList>
    </citation>
    <scope>NUCLEOTIDE SEQUENCE [LARGE SCALE GENOMIC DNA]</scope>
</reference>
<evidence type="ECO:0000313" key="1">
    <source>
        <dbReference type="EMBL" id="KAI5672175.1"/>
    </source>
</evidence>
<evidence type="ECO:0000313" key="2">
    <source>
        <dbReference type="Proteomes" id="UP001060085"/>
    </source>
</evidence>